<name>A0A378JH14_9GAMM</name>
<dbReference type="AlphaFoldDB" id="A0A378JH14"/>
<dbReference type="OrthoDB" id="9993604at2"/>
<dbReference type="RefSeq" id="WP_115330190.1">
    <property type="nucleotide sequence ID" value="NZ_CAAAHP010000004.1"/>
</dbReference>
<sequence>MLISEIVKSVNKLQEFSNTTIETKKNLDSLLLANNISIDSHILADFKMIEGIKDTLSWLKKYEIQALKKQQLSFNLTDIPPFSLASVPLKQQEPKKERPIQVNIFPKIISEDSLNKNSDTKKLKEENEEIKEKGVIQKQCDMLTTIDKLIAEAATKNIIINKNKMPGTKAEFVNILKHIAPEHFTQSLARLSKYFTKMKLKFQRGRPSKPCSTIKQLRDLVGLK</sequence>
<gene>
    <name evidence="1" type="ORF">NCTC13316_00556</name>
</gene>
<protein>
    <submittedName>
        <fullName evidence="1">Uncharacterized protein</fullName>
    </submittedName>
</protein>
<reference evidence="1 2" key="1">
    <citation type="submission" date="2018-06" db="EMBL/GenBank/DDBJ databases">
        <authorList>
            <consortium name="Pathogen Informatics"/>
            <person name="Doyle S."/>
        </authorList>
    </citation>
    <scope>NUCLEOTIDE SEQUENCE [LARGE SCALE GENOMIC DNA]</scope>
    <source>
        <strain evidence="1 2">NCTC13316</strain>
    </source>
</reference>
<dbReference type="Proteomes" id="UP000254794">
    <property type="component" value="Unassembled WGS sequence"/>
</dbReference>
<evidence type="ECO:0000313" key="2">
    <source>
        <dbReference type="Proteomes" id="UP000254794"/>
    </source>
</evidence>
<accession>A0A378JH14</accession>
<proteinExistence type="predicted"/>
<keyword evidence="2" id="KW-1185">Reference proteome</keyword>
<dbReference type="EMBL" id="UGOD01000001">
    <property type="protein sequence ID" value="STX50475.1"/>
    <property type="molecule type" value="Genomic_DNA"/>
</dbReference>
<evidence type="ECO:0000313" key="1">
    <source>
        <dbReference type="EMBL" id="STX50475.1"/>
    </source>
</evidence>
<organism evidence="1 2">
    <name type="scientific">Legionella busanensis</name>
    <dbReference type="NCBI Taxonomy" id="190655"/>
    <lineage>
        <taxon>Bacteria</taxon>
        <taxon>Pseudomonadati</taxon>
        <taxon>Pseudomonadota</taxon>
        <taxon>Gammaproteobacteria</taxon>
        <taxon>Legionellales</taxon>
        <taxon>Legionellaceae</taxon>
        <taxon>Legionella</taxon>
    </lineage>
</organism>